<evidence type="ECO:0000256" key="6">
    <source>
        <dbReference type="SAM" id="SignalP"/>
    </source>
</evidence>
<comment type="similarity">
    <text evidence="2">Belongs to the MipA/OmpV family.</text>
</comment>
<dbReference type="PANTHER" id="PTHR38776">
    <property type="entry name" value="MLTA-INTERACTING PROTEIN-RELATED"/>
    <property type="match status" value="1"/>
</dbReference>
<sequence length="276" mass="29488">MRCLPCLLASAATLALTVPAAAQLRAPADPSRESYTWALGLRIDHGASYMGSNRRSTGARPVIGLELGRFTISTGGGGSLLDFDQDLRSSSGVTARLIERGRWRLSAGLRLGGGRKSGDDAMLQGLPDVRRTLRGRLALGYDFTPDVYLRSSVNQDLLGREGGATWLNTVNVIFRPAARSELTLAAGFTLADGTYMRSYFGVPAERSGVTTPLPAYRPSAGLYSTHLGLELKTALSNHWIAFGGLGYSQLQGPARRSPLTLKSGNYSVGVGLAWRN</sequence>
<keyword evidence="8" id="KW-1185">Reference proteome</keyword>
<evidence type="ECO:0000256" key="2">
    <source>
        <dbReference type="ARBA" id="ARBA00005722"/>
    </source>
</evidence>
<keyword evidence="5" id="KW-0998">Cell outer membrane</keyword>
<protein>
    <submittedName>
        <fullName evidence="7">MipA/OmpV family protein</fullName>
    </submittedName>
</protein>
<evidence type="ECO:0000256" key="3">
    <source>
        <dbReference type="ARBA" id="ARBA00022729"/>
    </source>
</evidence>
<proteinExistence type="inferred from homology"/>
<feature type="chain" id="PRO_5045355424" evidence="6">
    <location>
        <begin position="23"/>
        <end position="276"/>
    </location>
</feature>
<evidence type="ECO:0000256" key="1">
    <source>
        <dbReference type="ARBA" id="ARBA00004442"/>
    </source>
</evidence>
<evidence type="ECO:0000313" key="8">
    <source>
        <dbReference type="Proteomes" id="UP001501627"/>
    </source>
</evidence>
<accession>A0ABP7S442</accession>
<dbReference type="Pfam" id="PF06629">
    <property type="entry name" value="MipA"/>
    <property type="match status" value="1"/>
</dbReference>
<keyword evidence="3 6" id="KW-0732">Signal</keyword>
<gene>
    <name evidence="7" type="ORF">GCM10022279_32780</name>
</gene>
<name>A0ABP7S442_9BURK</name>
<reference evidence="8" key="1">
    <citation type="journal article" date="2019" name="Int. J. Syst. Evol. Microbiol.">
        <title>The Global Catalogue of Microorganisms (GCM) 10K type strain sequencing project: providing services to taxonomists for standard genome sequencing and annotation.</title>
        <authorList>
            <consortium name="The Broad Institute Genomics Platform"/>
            <consortium name="The Broad Institute Genome Sequencing Center for Infectious Disease"/>
            <person name="Wu L."/>
            <person name="Ma J."/>
        </authorList>
    </citation>
    <scope>NUCLEOTIDE SEQUENCE [LARGE SCALE GENOMIC DNA]</scope>
    <source>
        <strain evidence="8">JCM 17561</strain>
    </source>
</reference>
<dbReference type="RefSeq" id="WP_103046200.1">
    <property type="nucleotide sequence ID" value="NZ_BAABBP010000050.1"/>
</dbReference>
<dbReference type="Proteomes" id="UP001501627">
    <property type="component" value="Unassembled WGS sequence"/>
</dbReference>
<evidence type="ECO:0000256" key="4">
    <source>
        <dbReference type="ARBA" id="ARBA00023136"/>
    </source>
</evidence>
<dbReference type="PANTHER" id="PTHR38776:SF1">
    <property type="entry name" value="MLTA-INTERACTING PROTEIN-RELATED"/>
    <property type="match status" value="1"/>
</dbReference>
<feature type="signal peptide" evidence="6">
    <location>
        <begin position="1"/>
        <end position="22"/>
    </location>
</feature>
<dbReference type="EMBL" id="BAABBP010000050">
    <property type="protein sequence ID" value="GAA4006232.1"/>
    <property type="molecule type" value="Genomic_DNA"/>
</dbReference>
<evidence type="ECO:0000256" key="5">
    <source>
        <dbReference type="ARBA" id="ARBA00023237"/>
    </source>
</evidence>
<comment type="subcellular location">
    <subcellularLocation>
        <location evidence="1">Cell outer membrane</location>
    </subcellularLocation>
</comment>
<dbReference type="InterPro" id="IPR010583">
    <property type="entry name" value="MipA"/>
</dbReference>
<evidence type="ECO:0000313" key="7">
    <source>
        <dbReference type="EMBL" id="GAA4006232.1"/>
    </source>
</evidence>
<organism evidence="7 8">
    <name type="scientific">Comamonas faecalis</name>
    <dbReference type="NCBI Taxonomy" id="1387849"/>
    <lineage>
        <taxon>Bacteria</taxon>
        <taxon>Pseudomonadati</taxon>
        <taxon>Pseudomonadota</taxon>
        <taxon>Betaproteobacteria</taxon>
        <taxon>Burkholderiales</taxon>
        <taxon>Comamonadaceae</taxon>
        <taxon>Comamonas</taxon>
    </lineage>
</organism>
<comment type="caution">
    <text evidence="7">The sequence shown here is derived from an EMBL/GenBank/DDBJ whole genome shotgun (WGS) entry which is preliminary data.</text>
</comment>
<keyword evidence="4" id="KW-0472">Membrane</keyword>